<evidence type="ECO:0000313" key="1">
    <source>
        <dbReference type="EMBL" id="MXQ85706.1"/>
    </source>
</evidence>
<protein>
    <submittedName>
        <fullName evidence="1">Uncharacterized protein</fullName>
    </submittedName>
</protein>
<comment type="caution">
    <text evidence="1">The sequence shown here is derived from an EMBL/GenBank/DDBJ whole genome shotgun (WGS) entry which is preliminary data.</text>
</comment>
<sequence length="153" mass="16950">MMTSPPGQSGWGLFPSFKATDSSLLGERREELLPWSRPSLAFISPMNCRWPARHPMMCAAAMGKARGDEAYFQRSSLFWVTIIILSFGYYTVRTAGPEEGEARGWSAAWRCKIPPGAVEWSQAQSRLSGALSQGTRPGKKTQAHSSVYAFRLC</sequence>
<name>A0A6B0RCH2_9CETA</name>
<reference evidence="1" key="1">
    <citation type="submission" date="2019-10" db="EMBL/GenBank/DDBJ databases">
        <title>The sequence and de novo assembly of the wild yak genome.</title>
        <authorList>
            <person name="Liu Y."/>
        </authorList>
    </citation>
    <scope>NUCLEOTIDE SEQUENCE [LARGE SCALE GENOMIC DNA]</scope>
    <source>
        <strain evidence="1">WY2019</strain>
    </source>
</reference>
<dbReference type="Proteomes" id="UP000322234">
    <property type="component" value="Unassembled WGS sequence"/>
</dbReference>
<dbReference type="EMBL" id="VBQZ03000028">
    <property type="protein sequence ID" value="MXQ85706.1"/>
    <property type="molecule type" value="Genomic_DNA"/>
</dbReference>
<accession>A0A6B0RCH2</accession>
<dbReference type="AlphaFoldDB" id="A0A6B0RCH2"/>
<keyword evidence="2" id="KW-1185">Reference proteome</keyword>
<proteinExistence type="predicted"/>
<gene>
    <name evidence="1" type="ORF">E5288_WYG016365</name>
</gene>
<evidence type="ECO:0000313" key="2">
    <source>
        <dbReference type="Proteomes" id="UP000322234"/>
    </source>
</evidence>
<organism evidence="1 2">
    <name type="scientific">Bos mutus</name>
    <name type="common">wild yak</name>
    <dbReference type="NCBI Taxonomy" id="72004"/>
    <lineage>
        <taxon>Eukaryota</taxon>
        <taxon>Metazoa</taxon>
        <taxon>Chordata</taxon>
        <taxon>Craniata</taxon>
        <taxon>Vertebrata</taxon>
        <taxon>Euteleostomi</taxon>
        <taxon>Mammalia</taxon>
        <taxon>Eutheria</taxon>
        <taxon>Laurasiatheria</taxon>
        <taxon>Artiodactyla</taxon>
        <taxon>Ruminantia</taxon>
        <taxon>Pecora</taxon>
        <taxon>Bovidae</taxon>
        <taxon>Bovinae</taxon>
        <taxon>Bos</taxon>
    </lineage>
</organism>